<dbReference type="EMBL" id="SJPV01000015">
    <property type="protein sequence ID" value="TWU31726.1"/>
    <property type="molecule type" value="Genomic_DNA"/>
</dbReference>
<gene>
    <name evidence="1" type="ORF">Poly41_59610</name>
</gene>
<comment type="caution">
    <text evidence="1">The sequence shown here is derived from an EMBL/GenBank/DDBJ whole genome shotgun (WGS) entry which is preliminary data.</text>
</comment>
<protein>
    <recommendedName>
        <fullName evidence="3">Helix-turn-helix domain-containing protein</fullName>
    </recommendedName>
</protein>
<dbReference type="InterPro" id="IPR036390">
    <property type="entry name" value="WH_DNA-bd_sf"/>
</dbReference>
<dbReference type="AlphaFoldDB" id="A0A5C6D944"/>
<evidence type="ECO:0000313" key="2">
    <source>
        <dbReference type="Proteomes" id="UP000319143"/>
    </source>
</evidence>
<organism evidence="1 2">
    <name type="scientific">Novipirellula artificiosorum</name>
    <dbReference type="NCBI Taxonomy" id="2528016"/>
    <lineage>
        <taxon>Bacteria</taxon>
        <taxon>Pseudomonadati</taxon>
        <taxon>Planctomycetota</taxon>
        <taxon>Planctomycetia</taxon>
        <taxon>Pirellulales</taxon>
        <taxon>Pirellulaceae</taxon>
        <taxon>Novipirellula</taxon>
    </lineage>
</organism>
<dbReference type="Proteomes" id="UP000319143">
    <property type="component" value="Unassembled WGS sequence"/>
</dbReference>
<accession>A0A5C6D944</accession>
<evidence type="ECO:0008006" key="3">
    <source>
        <dbReference type="Google" id="ProtNLM"/>
    </source>
</evidence>
<reference evidence="1 2" key="1">
    <citation type="submission" date="2019-02" db="EMBL/GenBank/DDBJ databases">
        <title>Deep-cultivation of Planctomycetes and their phenomic and genomic characterization uncovers novel biology.</title>
        <authorList>
            <person name="Wiegand S."/>
            <person name="Jogler M."/>
            <person name="Boedeker C."/>
            <person name="Pinto D."/>
            <person name="Vollmers J."/>
            <person name="Rivas-Marin E."/>
            <person name="Kohn T."/>
            <person name="Peeters S.H."/>
            <person name="Heuer A."/>
            <person name="Rast P."/>
            <person name="Oberbeckmann S."/>
            <person name="Bunk B."/>
            <person name="Jeske O."/>
            <person name="Meyerdierks A."/>
            <person name="Storesund J.E."/>
            <person name="Kallscheuer N."/>
            <person name="Luecker S."/>
            <person name="Lage O.M."/>
            <person name="Pohl T."/>
            <person name="Merkel B.J."/>
            <person name="Hornburger P."/>
            <person name="Mueller R.-W."/>
            <person name="Bruemmer F."/>
            <person name="Labrenz M."/>
            <person name="Spormann A.M."/>
            <person name="Op Den Camp H."/>
            <person name="Overmann J."/>
            <person name="Amann R."/>
            <person name="Jetten M.S.M."/>
            <person name="Mascher T."/>
            <person name="Medema M.H."/>
            <person name="Devos D.P."/>
            <person name="Kaster A.-K."/>
            <person name="Ovreas L."/>
            <person name="Rohde M."/>
            <person name="Galperin M.Y."/>
            <person name="Jogler C."/>
        </authorList>
    </citation>
    <scope>NUCLEOTIDE SEQUENCE [LARGE SCALE GENOMIC DNA]</scope>
    <source>
        <strain evidence="1 2">Poly41</strain>
    </source>
</reference>
<keyword evidence="2" id="KW-1185">Reference proteome</keyword>
<dbReference type="SUPFAM" id="SSF46785">
    <property type="entry name" value="Winged helix' DNA-binding domain"/>
    <property type="match status" value="1"/>
</dbReference>
<evidence type="ECO:0000313" key="1">
    <source>
        <dbReference type="EMBL" id="TWU31726.1"/>
    </source>
</evidence>
<name>A0A5C6D944_9BACT</name>
<sequence length="116" mass="13370">MATSKSKSQRRFEQLNHIVDKLLRQLPARHGVALLVCYRHAQANRQFRVSESDLAKALGVDRRTARRLFDDLERWQAIKLVKPKQGTIPRVFVITGKVISEDTTAPTKARRRSHVQ</sequence>
<proteinExistence type="predicted"/>